<comment type="function">
    <text evidence="1 10">Controls the rotational direction of flagella during chemotaxis.</text>
</comment>
<organism evidence="12 13">
    <name type="scientific">Halobacteriovorax marinus (strain ATCC BAA-682 / DSM 15412 / SJ)</name>
    <name type="common">Bacteriovorax marinus</name>
    <dbReference type="NCBI Taxonomy" id="862908"/>
    <lineage>
        <taxon>Bacteria</taxon>
        <taxon>Pseudomonadati</taxon>
        <taxon>Bdellovibrionota</taxon>
        <taxon>Bacteriovoracia</taxon>
        <taxon>Bacteriovoracales</taxon>
        <taxon>Halobacteriovoraceae</taxon>
        <taxon>Halobacteriovorax</taxon>
    </lineage>
</organism>
<comment type="subcellular location">
    <subcellularLocation>
        <location evidence="2">Cell membrane</location>
        <topology evidence="2">Single-pass membrane protein</topology>
    </subcellularLocation>
</comment>
<keyword evidence="9 10" id="KW-0472">Membrane</keyword>
<evidence type="ECO:0000256" key="4">
    <source>
        <dbReference type="ARBA" id="ARBA00022475"/>
    </source>
</evidence>
<keyword evidence="7 10" id="KW-0283">Flagellar rotation</keyword>
<dbReference type="InterPro" id="IPR005503">
    <property type="entry name" value="FliL"/>
</dbReference>
<dbReference type="AlphaFoldDB" id="E1X4N5"/>
<keyword evidence="6 10" id="KW-0812">Transmembrane</keyword>
<keyword evidence="8 10" id="KW-1133">Transmembrane helix</keyword>
<feature type="transmembrane region" description="Helical" evidence="10">
    <location>
        <begin position="29"/>
        <end position="47"/>
    </location>
</feature>
<accession>E1X4N5</accession>
<evidence type="ECO:0000256" key="8">
    <source>
        <dbReference type="ARBA" id="ARBA00022989"/>
    </source>
</evidence>
<dbReference type="Proteomes" id="UP000008963">
    <property type="component" value="Chromosome"/>
</dbReference>
<evidence type="ECO:0000256" key="1">
    <source>
        <dbReference type="ARBA" id="ARBA00002254"/>
    </source>
</evidence>
<comment type="similarity">
    <text evidence="3 10">Belongs to the FliL family.</text>
</comment>
<evidence type="ECO:0000313" key="13">
    <source>
        <dbReference type="Proteomes" id="UP000008963"/>
    </source>
</evidence>
<dbReference type="RefSeq" id="WP_014243252.1">
    <property type="nucleotide sequence ID" value="NC_016620.1"/>
</dbReference>
<evidence type="ECO:0000256" key="5">
    <source>
        <dbReference type="ARBA" id="ARBA00022500"/>
    </source>
</evidence>
<dbReference type="STRING" id="862908.BMS_0555"/>
<protein>
    <recommendedName>
        <fullName evidence="10">Flagellar protein FliL</fullName>
    </recommendedName>
</protein>
<gene>
    <name evidence="12" type="primary">fliL</name>
    <name evidence="12" type="ordered locus">BMS_0555</name>
</gene>
<keyword evidence="5 10" id="KW-0145">Chemotaxis</keyword>
<dbReference type="PANTHER" id="PTHR35091:SF2">
    <property type="entry name" value="FLAGELLAR PROTEIN FLIL"/>
    <property type="match status" value="1"/>
</dbReference>
<keyword evidence="4 10" id="KW-1003">Cell membrane</keyword>
<evidence type="ECO:0000256" key="7">
    <source>
        <dbReference type="ARBA" id="ARBA00022779"/>
    </source>
</evidence>
<reference evidence="13" key="1">
    <citation type="journal article" date="2013" name="ISME J.">
        <title>A small predatory core genome in the divergent marine Bacteriovorax marinus SJ and the terrestrial Bdellovibrio bacteriovorus.</title>
        <authorList>
            <person name="Crossman L.C."/>
            <person name="Chen H."/>
            <person name="Cerdeno-Tarraga A.M."/>
            <person name="Brooks K."/>
            <person name="Quail M.A."/>
            <person name="Pineiro S.A."/>
            <person name="Hobley L."/>
            <person name="Sockett R.E."/>
            <person name="Bentley S.D."/>
            <person name="Parkhill J."/>
            <person name="Williams H.N."/>
            <person name="Stine O.C."/>
        </authorList>
    </citation>
    <scope>NUCLEOTIDE SEQUENCE [LARGE SCALE GENOMIC DNA]</scope>
    <source>
        <strain evidence="13">ATCC BAA-682 / DSM 15412 / SJ</strain>
    </source>
</reference>
<evidence type="ECO:0000256" key="11">
    <source>
        <dbReference type="SAM" id="MobiDB-lite"/>
    </source>
</evidence>
<dbReference type="GO" id="GO:0071978">
    <property type="term" value="P:bacterial-type flagellum-dependent swarming motility"/>
    <property type="evidence" value="ECO:0007669"/>
    <property type="project" value="TreeGrafter"/>
</dbReference>
<keyword evidence="12" id="KW-0282">Flagellum</keyword>
<dbReference type="Pfam" id="PF03748">
    <property type="entry name" value="FliL"/>
    <property type="match status" value="1"/>
</dbReference>
<evidence type="ECO:0000256" key="3">
    <source>
        <dbReference type="ARBA" id="ARBA00008281"/>
    </source>
</evidence>
<dbReference type="GO" id="GO:0005886">
    <property type="term" value="C:plasma membrane"/>
    <property type="evidence" value="ECO:0007669"/>
    <property type="project" value="UniProtKB-SubCell"/>
</dbReference>
<sequence length="188" mass="20752">MKNQEGNKMADGDANTGKPSNSGSGKNPLLTIVMILQLVLMGTIAYFQYLAHQKLAATESVMDVVKSDMKSAGAIDESSETGEAREEDGILFPLDNFTANLAQGDGPRRFVRLNAVLKFNRDSSEEEFKARKPQIRDTIISILNSKRAEDLLKVEGKNYLKEEVKAAINSFLVDGKVVDVFYVSFQIN</sequence>
<evidence type="ECO:0000256" key="6">
    <source>
        <dbReference type="ARBA" id="ARBA00022692"/>
    </source>
</evidence>
<evidence type="ECO:0000256" key="10">
    <source>
        <dbReference type="RuleBase" id="RU364125"/>
    </source>
</evidence>
<dbReference type="HOGENOM" id="CLU_099018_2_2_7"/>
<dbReference type="PANTHER" id="PTHR35091">
    <property type="entry name" value="FLAGELLAR PROTEIN FLIL"/>
    <property type="match status" value="1"/>
</dbReference>
<evidence type="ECO:0000256" key="2">
    <source>
        <dbReference type="ARBA" id="ARBA00004162"/>
    </source>
</evidence>
<dbReference type="PATRIC" id="fig|862908.3.peg.533"/>
<dbReference type="eggNOG" id="COG1580">
    <property type="taxonomic scope" value="Bacteria"/>
</dbReference>
<dbReference type="GO" id="GO:0009425">
    <property type="term" value="C:bacterial-type flagellum basal body"/>
    <property type="evidence" value="ECO:0007669"/>
    <property type="project" value="InterPro"/>
</dbReference>
<dbReference type="GO" id="GO:0006935">
    <property type="term" value="P:chemotaxis"/>
    <property type="evidence" value="ECO:0007669"/>
    <property type="project" value="UniProtKB-KW"/>
</dbReference>
<keyword evidence="12" id="KW-0966">Cell projection</keyword>
<dbReference type="KEGG" id="bmx:BMS_0555"/>
<evidence type="ECO:0000313" key="12">
    <source>
        <dbReference type="EMBL" id="CBW25465.1"/>
    </source>
</evidence>
<evidence type="ECO:0000256" key="9">
    <source>
        <dbReference type="ARBA" id="ARBA00023136"/>
    </source>
</evidence>
<dbReference type="EMBL" id="FQ312005">
    <property type="protein sequence ID" value="CBW25465.1"/>
    <property type="molecule type" value="Genomic_DNA"/>
</dbReference>
<proteinExistence type="inferred from homology"/>
<keyword evidence="13" id="KW-1185">Reference proteome</keyword>
<name>E1X4N5_HALMS</name>
<keyword evidence="12" id="KW-0969">Cilium</keyword>
<dbReference type="OrthoDB" id="5293101at2"/>
<feature type="region of interest" description="Disordered" evidence="11">
    <location>
        <begin position="1"/>
        <end position="23"/>
    </location>
</feature>